<feature type="compositionally biased region" description="Basic and acidic residues" evidence="1">
    <location>
        <begin position="112"/>
        <end position="125"/>
    </location>
</feature>
<accession>A0A7S1JUF1</accession>
<dbReference type="AlphaFoldDB" id="A0A7S1JUF1"/>
<reference evidence="2" key="1">
    <citation type="submission" date="2021-01" db="EMBL/GenBank/DDBJ databases">
        <authorList>
            <person name="Corre E."/>
            <person name="Pelletier E."/>
            <person name="Niang G."/>
            <person name="Scheremetjew M."/>
            <person name="Finn R."/>
            <person name="Kale V."/>
            <person name="Holt S."/>
            <person name="Cochrane G."/>
            <person name="Meng A."/>
            <person name="Brown T."/>
            <person name="Cohen L."/>
        </authorList>
    </citation>
    <scope>NUCLEOTIDE SEQUENCE</scope>
    <source>
        <strain evidence="2">CCMP3346</strain>
    </source>
</reference>
<protein>
    <submittedName>
        <fullName evidence="2">Uncharacterized protein</fullName>
    </submittedName>
</protein>
<sequence>MEVLTVDNNLEELRQRANGATFSVRPLPGHGLAFMWPPHPRRGSMIVAGLVYGRVDRQPHVVLPPLHHSPFLRPHAPIGAPPPHAGPRTSDGRAMRPPMMRLLGWTVGQERGGSDGRVETRDRGD</sequence>
<name>A0A7S1JUF1_9ALVE</name>
<proteinExistence type="predicted"/>
<feature type="region of interest" description="Disordered" evidence="1">
    <location>
        <begin position="73"/>
        <end position="125"/>
    </location>
</feature>
<dbReference type="EMBL" id="HBGB01016669">
    <property type="protein sequence ID" value="CAD9054629.1"/>
    <property type="molecule type" value="Transcribed_RNA"/>
</dbReference>
<evidence type="ECO:0000313" key="2">
    <source>
        <dbReference type="EMBL" id="CAD9054629.1"/>
    </source>
</evidence>
<gene>
    <name evidence="2" type="ORF">VBRA1451_LOCUS9694</name>
</gene>
<organism evidence="2">
    <name type="scientific">Vitrella brassicaformis</name>
    <dbReference type="NCBI Taxonomy" id="1169539"/>
    <lineage>
        <taxon>Eukaryota</taxon>
        <taxon>Sar</taxon>
        <taxon>Alveolata</taxon>
        <taxon>Colpodellida</taxon>
        <taxon>Vitrellaceae</taxon>
        <taxon>Vitrella</taxon>
    </lineage>
</organism>
<evidence type="ECO:0000256" key="1">
    <source>
        <dbReference type="SAM" id="MobiDB-lite"/>
    </source>
</evidence>